<feature type="region of interest" description="Disordered" evidence="1">
    <location>
        <begin position="1"/>
        <end position="293"/>
    </location>
</feature>
<dbReference type="Proteomes" id="UP000077154">
    <property type="component" value="Unassembled WGS sequence"/>
</dbReference>
<feature type="region of interest" description="Disordered" evidence="1">
    <location>
        <begin position="314"/>
        <end position="343"/>
    </location>
</feature>
<feature type="compositionally biased region" description="Polar residues" evidence="1">
    <location>
        <begin position="31"/>
        <end position="43"/>
    </location>
</feature>
<feature type="compositionally biased region" description="Basic residues" evidence="1">
    <location>
        <begin position="175"/>
        <end position="189"/>
    </location>
</feature>
<feature type="compositionally biased region" description="Low complexity" evidence="1">
    <location>
        <begin position="194"/>
        <end position="208"/>
    </location>
</feature>
<feature type="compositionally biased region" description="Polar residues" evidence="1">
    <location>
        <begin position="223"/>
        <end position="232"/>
    </location>
</feature>
<sequence>MPPKKDKFPPQKVNLRQFFKPVPPKPETKDATSSVSDKPPTTMTKKENEQPTPQSEPADAQPFSSEPRMTSQLTIAARSDISELSQPQATSHPPTTATDRKNELPPPQPKPAEAQPFSSQPQMTSQLTIEDSDEDSDLSDLDSDPSQASPPHVISYESASISTPTGDVPAAARTARTRTAPHLKPTPKLKTKDSGSSLSDTYSTTTTSNNDHSPPKPGPADAQSVSTKTEMATGQEDFWDSFTKDDNSSGSDSDLPDLFTPPTTSQKPRRSTRKLRDAGSTTKSRAQSYASPLTFQPKHKYKFSITSLVSQSQRHEATEASAQRAKTILDEPGNGEEAGQQDDKEALLESVIADKDTDSANKILQAVARTEATSTEKRWYFFDPDSKVPTHKPTNTPANISKIYQKWNQGGVIDRDSTAVSGAMSNAARTQEELSEKEFLWILEMSCTQPATNLEESYFDALLAAPGAIDKYLRPKAVKKIFDLLGALRQATDRKANVEAVGVYKKAYRGRNLDTLQRYIKFLGDAAKSATPVTCAYTTSLLARLCADNLVKENNMILSIVRYAMGELCDAIEKHGAWEISCHQICSNIYKTVAQEPICLHILECIPGSTPHLIDLRARLSLSVFCRDCDLTQKPAKETVELRKLMQVLSGPRFQINRETDYVQLAALISLLDIAIDDGSGADLDVSDPQAEEEYNSCLDELAYLLKVIWSSINDRGTLSPSRIHTKRTVEKLRNRLLEMVRTRLKPRQSIFDLSGQGAEREGALKQSAFMTKHFRKPITNE</sequence>
<dbReference type="VEuPathDB" id="FungiDB:GMDG_07012"/>
<dbReference type="AlphaFoldDB" id="A0A177ALV7"/>
<dbReference type="RefSeq" id="XP_024328288.1">
    <property type="nucleotide sequence ID" value="XM_024463863.1"/>
</dbReference>
<accession>A0A177ALV7</accession>
<organism evidence="2">
    <name type="scientific">Pseudogymnoascus destructans</name>
    <dbReference type="NCBI Taxonomy" id="655981"/>
    <lineage>
        <taxon>Eukaryota</taxon>
        <taxon>Fungi</taxon>
        <taxon>Dikarya</taxon>
        <taxon>Ascomycota</taxon>
        <taxon>Pezizomycotina</taxon>
        <taxon>Leotiomycetes</taxon>
        <taxon>Thelebolales</taxon>
        <taxon>Thelebolaceae</taxon>
        <taxon>Pseudogymnoascus</taxon>
    </lineage>
</organism>
<evidence type="ECO:0000256" key="1">
    <source>
        <dbReference type="SAM" id="MobiDB-lite"/>
    </source>
</evidence>
<feature type="compositionally biased region" description="Polar residues" evidence="1">
    <location>
        <begin position="82"/>
        <end position="97"/>
    </location>
</feature>
<feature type="compositionally biased region" description="Polar residues" evidence="1">
    <location>
        <begin position="279"/>
        <end position="293"/>
    </location>
</feature>
<name>A0A177ALV7_9PEZI</name>
<dbReference type="EMBL" id="KV441386">
    <property type="protein sequence ID" value="OAF63018.1"/>
    <property type="molecule type" value="Genomic_DNA"/>
</dbReference>
<protein>
    <submittedName>
        <fullName evidence="2">Uncharacterized protein</fullName>
    </submittedName>
</protein>
<dbReference type="OrthoDB" id="5350396at2759"/>
<evidence type="ECO:0000313" key="2">
    <source>
        <dbReference type="EMBL" id="OAF63018.1"/>
    </source>
</evidence>
<reference evidence="2" key="1">
    <citation type="submission" date="2016-03" db="EMBL/GenBank/DDBJ databases">
        <title>Updated assembly of Pseudogymnoascus destructans, the fungus causing white-nose syndrome of bats.</title>
        <authorList>
            <person name="Palmer J.M."/>
            <person name="Drees K.P."/>
            <person name="Foster J.T."/>
            <person name="Lindner D.L."/>
        </authorList>
    </citation>
    <scope>NUCLEOTIDE SEQUENCE [LARGE SCALE GENOMIC DNA]</scope>
    <source>
        <strain evidence="2">20631-21</strain>
    </source>
</reference>
<feature type="compositionally biased region" description="Polar residues" evidence="1">
    <location>
        <begin position="117"/>
        <end position="129"/>
    </location>
</feature>
<dbReference type="GeneID" id="36283266"/>
<feature type="compositionally biased region" description="Polar residues" evidence="1">
    <location>
        <begin position="62"/>
        <end position="74"/>
    </location>
</feature>
<proteinExistence type="predicted"/>
<feature type="compositionally biased region" description="Acidic residues" evidence="1">
    <location>
        <begin position="130"/>
        <end position="143"/>
    </location>
</feature>
<gene>
    <name evidence="2" type="ORF">VC83_00167</name>
</gene>
<dbReference type="eggNOG" id="ENOG502SAE9">
    <property type="taxonomic scope" value="Eukaryota"/>
</dbReference>